<organism evidence="1 2">
    <name type="scientific">Bartonella acomydis</name>
    <dbReference type="NCBI Taxonomy" id="686234"/>
    <lineage>
        <taxon>Bacteria</taxon>
        <taxon>Pseudomonadati</taxon>
        <taxon>Pseudomonadota</taxon>
        <taxon>Alphaproteobacteria</taxon>
        <taxon>Hyphomicrobiales</taxon>
        <taxon>Bartonellaceae</taxon>
        <taxon>Bartonella</taxon>
    </lineage>
</organism>
<accession>A0ABP9MRS8</accession>
<comment type="caution">
    <text evidence="1">The sequence shown here is derived from an EMBL/GenBank/DDBJ whole genome shotgun (WGS) entry which is preliminary data.</text>
</comment>
<dbReference type="Proteomes" id="UP001501525">
    <property type="component" value="Unassembled WGS sequence"/>
</dbReference>
<protein>
    <recommendedName>
        <fullName evidence="3">Resolvase/invertase-type recombinase catalytic domain-containing protein</fullName>
    </recommendedName>
</protein>
<evidence type="ECO:0000313" key="1">
    <source>
        <dbReference type="EMBL" id="GAA5099553.1"/>
    </source>
</evidence>
<dbReference type="EMBL" id="BAABIY010000031">
    <property type="protein sequence ID" value="GAA5099553.1"/>
    <property type="molecule type" value="Genomic_DNA"/>
</dbReference>
<proteinExistence type="predicted"/>
<sequence length="56" mass="6539">MKKFYVYSRVSRDGEDTENQKFGLLEYANKNGFTPFHIEKETINRKKIGANVSLIL</sequence>
<name>A0ABP9MRS8_9HYPH</name>
<evidence type="ECO:0008006" key="3">
    <source>
        <dbReference type="Google" id="ProtNLM"/>
    </source>
</evidence>
<keyword evidence="2" id="KW-1185">Reference proteome</keyword>
<dbReference type="InterPro" id="IPR036162">
    <property type="entry name" value="Resolvase-like_N_sf"/>
</dbReference>
<dbReference type="SUPFAM" id="SSF53041">
    <property type="entry name" value="Resolvase-like"/>
    <property type="match status" value="1"/>
</dbReference>
<evidence type="ECO:0000313" key="2">
    <source>
        <dbReference type="Proteomes" id="UP001501525"/>
    </source>
</evidence>
<gene>
    <name evidence="1" type="ORF">GCM10023260_10840</name>
</gene>
<reference evidence="2" key="1">
    <citation type="journal article" date="2019" name="Int. J. Syst. Evol. Microbiol.">
        <title>The Global Catalogue of Microorganisms (GCM) 10K type strain sequencing project: providing services to taxonomists for standard genome sequencing and annotation.</title>
        <authorList>
            <consortium name="The Broad Institute Genomics Platform"/>
            <consortium name="The Broad Institute Genome Sequencing Center for Infectious Disease"/>
            <person name="Wu L."/>
            <person name="Ma J."/>
        </authorList>
    </citation>
    <scope>NUCLEOTIDE SEQUENCE [LARGE SCALE GENOMIC DNA]</scope>
    <source>
        <strain evidence="2">JCM 17706</strain>
    </source>
</reference>